<sequence>MRGLRPPTEECFKPCRSPAPATKPLWAWWLRFTTASDFENEGRRSTAPASALVWTWSPIKVMTSATRSCVGFLASTTTFGIGNCVMEKQSRTAKRAMRPRVDG</sequence>
<gene>
    <name evidence="1" type="ORF">PC117_g20777</name>
</gene>
<protein>
    <submittedName>
        <fullName evidence="1">Uncharacterized protein</fullName>
    </submittedName>
</protein>
<organism evidence="1 2">
    <name type="scientific">Phytophthora cactorum</name>
    <dbReference type="NCBI Taxonomy" id="29920"/>
    <lineage>
        <taxon>Eukaryota</taxon>
        <taxon>Sar</taxon>
        <taxon>Stramenopiles</taxon>
        <taxon>Oomycota</taxon>
        <taxon>Peronosporomycetes</taxon>
        <taxon>Peronosporales</taxon>
        <taxon>Peronosporaceae</taxon>
        <taxon>Phytophthora</taxon>
    </lineage>
</organism>
<proteinExistence type="predicted"/>
<name>A0A8T1BKU7_9STRA</name>
<accession>A0A8T1BKU7</accession>
<reference evidence="1" key="1">
    <citation type="submission" date="2018-10" db="EMBL/GenBank/DDBJ databases">
        <title>Effector identification in a new, highly contiguous assembly of the strawberry crown rot pathogen Phytophthora cactorum.</title>
        <authorList>
            <person name="Armitage A.D."/>
            <person name="Nellist C.F."/>
            <person name="Bates H."/>
            <person name="Vickerstaff R.J."/>
            <person name="Harrison R.J."/>
        </authorList>
    </citation>
    <scope>NUCLEOTIDE SEQUENCE</scope>
    <source>
        <strain evidence="1">4040</strain>
    </source>
</reference>
<dbReference type="AlphaFoldDB" id="A0A8T1BKU7"/>
<evidence type="ECO:0000313" key="2">
    <source>
        <dbReference type="Proteomes" id="UP000736787"/>
    </source>
</evidence>
<evidence type="ECO:0000313" key="1">
    <source>
        <dbReference type="EMBL" id="KAG2905271.1"/>
    </source>
</evidence>
<dbReference type="Proteomes" id="UP000736787">
    <property type="component" value="Unassembled WGS sequence"/>
</dbReference>
<dbReference type="EMBL" id="RCMK01000993">
    <property type="protein sequence ID" value="KAG2905271.1"/>
    <property type="molecule type" value="Genomic_DNA"/>
</dbReference>
<comment type="caution">
    <text evidence="1">The sequence shown here is derived from an EMBL/GenBank/DDBJ whole genome shotgun (WGS) entry which is preliminary data.</text>
</comment>